<evidence type="ECO:0000256" key="2">
    <source>
        <dbReference type="ARBA" id="ARBA00008789"/>
    </source>
</evidence>
<evidence type="ECO:0000256" key="5">
    <source>
        <dbReference type="ARBA" id="ARBA00022989"/>
    </source>
</evidence>
<dbReference type="AlphaFoldDB" id="A0AAN8WBF6"/>
<keyword evidence="3" id="KW-1003">Cell membrane</keyword>
<comment type="caution">
    <text evidence="8">The sequence shown here is derived from an EMBL/GenBank/DDBJ whole genome shotgun (WGS) entry which is preliminary data.</text>
</comment>
<evidence type="ECO:0000256" key="1">
    <source>
        <dbReference type="ARBA" id="ARBA00004651"/>
    </source>
</evidence>
<protein>
    <recommendedName>
        <fullName evidence="7">XK-related protein</fullName>
    </recommendedName>
</protein>
<dbReference type="InterPro" id="IPR018629">
    <property type="entry name" value="XK-rel"/>
</dbReference>
<accession>A0AAN8WBF6</accession>
<gene>
    <name evidence="8" type="ORF">SK128_001130</name>
</gene>
<feature type="transmembrane region" description="Helical" evidence="7">
    <location>
        <begin position="39"/>
        <end position="58"/>
    </location>
</feature>
<organism evidence="8 9">
    <name type="scientific">Halocaridina rubra</name>
    <name type="common">Hawaiian red shrimp</name>
    <dbReference type="NCBI Taxonomy" id="373956"/>
    <lineage>
        <taxon>Eukaryota</taxon>
        <taxon>Metazoa</taxon>
        <taxon>Ecdysozoa</taxon>
        <taxon>Arthropoda</taxon>
        <taxon>Crustacea</taxon>
        <taxon>Multicrustacea</taxon>
        <taxon>Malacostraca</taxon>
        <taxon>Eumalacostraca</taxon>
        <taxon>Eucarida</taxon>
        <taxon>Decapoda</taxon>
        <taxon>Pleocyemata</taxon>
        <taxon>Caridea</taxon>
        <taxon>Atyoidea</taxon>
        <taxon>Atyidae</taxon>
        <taxon>Halocaridina</taxon>
    </lineage>
</organism>
<evidence type="ECO:0000313" key="8">
    <source>
        <dbReference type="EMBL" id="KAK7026698.1"/>
    </source>
</evidence>
<dbReference type="PANTHER" id="PTHR16024:SF6">
    <property type="entry name" value="XK-RELATED PROTEIN"/>
    <property type="match status" value="1"/>
</dbReference>
<dbReference type="EMBL" id="JAXCGZ010022704">
    <property type="protein sequence ID" value="KAK7026698.1"/>
    <property type="molecule type" value="Genomic_DNA"/>
</dbReference>
<dbReference type="PANTHER" id="PTHR16024">
    <property type="entry name" value="XK-RELATED PROTEIN"/>
    <property type="match status" value="1"/>
</dbReference>
<dbReference type="Proteomes" id="UP001381693">
    <property type="component" value="Unassembled WGS sequence"/>
</dbReference>
<evidence type="ECO:0000256" key="6">
    <source>
        <dbReference type="ARBA" id="ARBA00023136"/>
    </source>
</evidence>
<proteinExistence type="inferred from homology"/>
<evidence type="ECO:0000256" key="4">
    <source>
        <dbReference type="ARBA" id="ARBA00022692"/>
    </source>
</evidence>
<dbReference type="InterPro" id="IPR050895">
    <property type="entry name" value="XK-related_scramblase"/>
</dbReference>
<dbReference type="Pfam" id="PF09815">
    <property type="entry name" value="XK-related"/>
    <property type="match status" value="1"/>
</dbReference>
<feature type="transmembrane region" description="Helical" evidence="7">
    <location>
        <begin position="112"/>
        <end position="134"/>
    </location>
</feature>
<sequence>MALFAGSLGWWIFVVIGIHVVLVFLFQTISAGKDRVKRVFIYMFSAFVFIFAYLQFNMKTRMKGQAWFPYSIYSAIVFVENSVMIMVWFFIQMNSLPSDSSIIEQESQRMHWLYLTIFHYSAFFISIFFMILTFCVRTAPRDKDDIIAGTHIEVKTVPFKPGLPMRT</sequence>
<keyword evidence="6 7" id="KW-0472">Membrane</keyword>
<keyword evidence="9" id="KW-1185">Reference proteome</keyword>
<keyword evidence="5 7" id="KW-1133">Transmembrane helix</keyword>
<comment type="subcellular location">
    <subcellularLocation>
        <location evidence="1">Cell membrane</location>
        <topology evidence="1">Multi-pass membrane protein</topology>
    </subcellularLocation>
    <subcellularLocation>
        <location evidence="7">Membrane</location>
        <topology evidence="7">Multi-pass membrane protein</topology>
    </subcellularLocation>
</comment>
<feature type="transmembrane region" description="Helical" evidence="7">
    <location>
        <begin position="70"/>
        <end position="91"/>
    </location>
</feature>
<dbReference type="GO" id="GO:0005886">
    <property type="term" value="C:plasma membrane"/>
    <property type="evidence" value="ECO:0007669"/>
    <property type="project" value="UniProtKB-SubCell"/>
</dbReference>
<evidence type="ECO:0000313" key="9">
    <source>
        <dbReference type="Proteomes" id="UP001381693"/>
    </source>
</evidence>
<name>A0AAN8WBF6_HALRR</name>
<reference evidence="8 9" key="1">
    <citation type="submission" date="2023-11" db="EMBL/GenBank/DDBJ databases">
        <title>Halocaridina rubra genome assembly.</title>
        <authorList>
            <person name="Smith C."/>
        </authorList>
    </citation>
    <scope>NUCLEOTIDE SEQUENCE [LARGE SCALE GENOMIC DNA]</scope>
    <source>
        <strain evidence="8">EP-1</strain>
        <tissue evidence="8">Whole</tissue>
    </source>
</reference>
<comment type="similarity">
    <text evidence="2 7">Belongs to the XK family.</text>
</comment>
<feature type="transmembrane region" description="Helical" evidence="7">
    <location>
        <begin position="6"/>
        <end position="27"/>
    </location>
</feature>
<evidence type="ECO:0000256" key="3">
    <source>
        <dbReference type="ARBA" id="ARBA00022475"/>
    </source>
</evidence>
<evidence type="ECO:0000256" key="7">
    <source>
        <dbReference type="RuleBase" id="RU910716"/>
    </source>
</evidence>
<keyword evidence="4 7" id="KW-0812">Transmembrane</keyword>